<protein>
    <submittedName>
        <fullName evidence="1">Uncharacterized protein</fullName>
    </submittedName>
</protein>
<evidence type="ECO:0000313" key="2">
    <source>
        <dbReference type="Proteomes" id="UP001054945"/>
    </source>
</evidence>
<reference evidence="1 2" key="1">
    <citation type="submission" date="2021-06" db="EMBL/GenBank/DDBJ databases">
        <title>Caerostris extrusa draft genome.</title>
        <authorList>
            <person name="Kono N."/>
            <person name="Arakawa K."/>
        </authorList>
    </citation>
    <scope>NUCLEOTIDE SEQUENCE [LARGE SCALE GENOMIC DNA]</scope>
</reference>
<proteinExistence type="predicted"/>
<dbReference type="EMBL" id="BPLR01020818">
    <property type="protein sequence ID" value="GIX82912.1"/>
    <property type="molecule type" value="Genomic_DNA"/>
</dbReference>
<keyword evidence="2" id="KW-1185">Reference proteome</keyword>
<gene>
    <name evidence="1" type="ORF">CEXT_52621</name>
</gene>
<name>A0AAV4NDK9_CAEEX</name>
<sequence>MHYDPDIIDLAANQKGEITGSFSYSLKSSNSLHAFIFSRPQLKLHVFRSEVNLKEINTTSKSQSKRKNFHFKKKILSSSRGAFLFHLYPEVRVSRPA</sequence>
<evidence type="ECO:0000313" key="1">
    <source>
        <dbReference type="EMBL" id="GIX82912.1"/>
    </source>
</evidence>
<organism evidence="1 2">
    <name type="scientific">Caerostris extrusa</name>
    <name type="common">Bark spider</name>
    <name type="synonym">Caerostris bankana</name>
    <dbReference type="NCBI Taxonomy" id="172846"/>
    <lineage>
        <taxon>Eukaryota</taxon>
        <taxon>Metazoa</taxon>
        <taxon>Ecdysozoa</taxon>
        <taxon>Arthropoda</taxon>
        <taxon>Chelicerata</taxon>
        <taxon>Arachnida</taxon>
        <taxon>Araneae</taxon>
        <taxon>Araneomorphae</taxon>
        <taxon>Entelegynae</taxon>
        <taxon>Araneoidea</taxon>
        <taxon>Araneidae</taxon>
        <taxon>Caerostris</taxon>
    </lineage>
</organism>
<comment type="caution">
    <text evidence="1">The sequence shown here is derived from an EMBL/GenBank/DDBJ whole genome shotgun (WGS) entry which is preliminary data.</text>
</comment>
<dbReference type="Proteomes" id="UP001054945">
    <property type="component" value="Unassembled WGS sequence"/>
</dbReference>
<accession>A0AAV4NDK9</accession>
<dbReference type="AlphaFoldDB" id="A0AAV4NDK9"/>